<reference evidence="2 3" key="1">
    <citation type="journal article" date="2018" name="Mol. Plant">
        <title>The genome of Artemisia annua provides insight into the evolution of Asteraceae family and artemisinin biosynthesis.</title>
        <authorList>
            <person name="Shen Q."/>
            <person name="Zhang L."/>
            <person name="Liao Z."/>
            <person name="Wang S."/>
            <person name="Yan T."/>
            <person name="Shi P."/>
            <person name="Liu M."/>
            <person name="Fu X."/>
            <person name="Pan Q."/>
            <person name="Wang Y."/>
            <person name="Lv Z."/>
            <person name="Lu X."/>
            <person name="Zhang F."/>
            <person name="Jiang W."/>
            <person name="Ma Y."/>
            <person name="Chen M."/>
            <person name="Hao X."/>
            <person name="Li L."/>
            <person name="Tang Y."/>
            <person name="Lv G."/>
            <person name="Zhou Y."/>
            <person name="Sun X."/>
            <person name="Brodelius P.E."/>
            <person name="Rose J.K.C."/>
            <person name="Tang K."/>
        </authorList>
    </citation>
    <scope>NUCLEOTIDE SEQUENCE [LARGE SCALE GENOMIC DNA]</scope>
    <source>
        <strain evidence="3">cv. Huhao1</strain>
        <tissue evidence="2">Leaf</tissue>
    </source>
</reference>
<evidence type="ECO:0000256" key="1">
    <source>
        <dbReference type="SAM" id="MobiDB-lite"/>
    </source>
</evidence>
<keyword evidence="3" id="KW-1185">Reference proteome</keyword>
<dbReference type="EMBL" id="PKPP01017654">
    <property type="protein sequence ID" value="PWA36793.1"/>
    <property type="molecule type" value="Genomic_DNA"/>
</dbReference>
<feature type="compositionally biased region" description="Basic and acidic residues" evidence="1">
    <location>
        <begin position="95"/>
        <end position="107"/>
    </location>
</feature>
<sequence length="672" mass="76384">MVIFQNEVINNGNDEQILFVRRSGRLSNRQRPKRDNEHYETIDLTIDGDSEDEQGVLVAKDSCVVVEFDQSDNGVQVEGENVDNGVENPVSIEENQVKPDKRAEKVGPRRSANAKGDNKDNDLEADKETEQVASLKNDDGHKKNEVKRDKGTKKLEHERAGTGKDIGWEDDVFEDDGGDGVPEDAEAMKKKAASFLKRAGELIEMADKVTDKGIEDNPDDHGFFELKELRDQLFVPRKFSNGPDDNEDEEAYEQCFTPEKSVNKKGSGAADECVLPFTQVAIAMSDEVCRDWSRNHQQIPTRLNFEDDEGFDLNVTQPPATQGKVVVDDLEADKVLLESLRDYVSQDPADGGGFTTPDHPISVRAQESNTSNRLSRFGKESMGSKSKEIVPVYPNPLPLNALVPKLERARAQRKKLLPEVLRSPYMTREVSVVYGLETHEKKVAECFFSGRLQETDVVFKTPFVDGERVVLESLFSGIDVASGAIDLFTHVLNNAEKHRSKATVTRLFCHTSMLTSDMVNWDYHRALQKFVENMDYVVSRSEYETLDYVQLISLFEDYLLHKNNPNHDRMTHAEREVMQLGCRTTNNFVECGVFTMRHMETYKGGNRRTWRGPKRYIPMMLANKPTRMCGYCGKYSYHDARNCPERKKVIEGHDVYQVVFKDMDVYGNELLY</sequence>
<comment type="caution">
    <text evidence="2">The sequence shown here is derived from an EMBL/GenBank/DDBJ whole genome shotgun (WGS) entry which is preliminary data.</text>
</comment>
<evidence type="ECO:0000313" key="3">
    <source>
        <dbReference type="Proteomes" id="UP000245207"/>
    </source>
</evidence>
<proteinExistence type="predicted"/>
<organism evidence="2 3">
    <name type="scientific">Artemisia annua</name>
    <name type="common">Sweet wormwood</name>
    <dbReference type="NCBI Taxonomy" id="35608"/>
    <lineage>
        <taxon>Eukaryota</taxon>
        <taxon>Viridiplantae</taxon>
        <taxon>Streptophyta</taxon>
        <taxon>Embryophyta</taxon>
        <taxon>Tracheophyta</taxon>
        <taxon>Spermatophyta</taxon>
        <taxon>Magnoliopsida</taxon>
        <taxon>eudicotyledons</taxon>
        <taxon>Gunneridae</taxon>
        <taxon>Pentapetalae</taxon>
        <taxon>asterids</taxon>
        <taxon>campanulids</taxon>
        <taxon>Asterales</taxon>
        <taxon>Asteraceae</taxon>
        <taxon>Asteroideae</taxon>
        <taxon>Anthemideae</taxon>
        <taxon>Artemisiinae</taxon>
        <taxon>Artemisia</taxon>
    </lineage>
</organism>
<dbReference type="Proteomes" id="UP000245207">
    <property type="component" value="Unassembled WGS sequence"/>
</dbReference>
<feature type="compositionally biased region" description="Acidic residues" evidence="1">
    <location>
        <begin position="168"/>
        <end position="183"/>
    </location>
</feature>
<feature type="region of interest" description="Disordered" evidence="1">
    <location>
        <begin position="347"/>
        <end position="380"/>
    </location>
</feature>
<name>A0A2U1KJF8_ARTAN</name>
<feature type="compositionally biased region" description="Basic and acidic residues" evidence="1">
    <location>
        <begin position="116"/>
        <end position="162"/>
    </location>
</feature>
<feature type="compositionally biased region" description="Polar residues" evidence="1">
    <location>
        <begin position="365"/>
        <end position="374"/>
    </location>
</feature>
<protein>
    <submittedName>
        <fullName evidence="2">Uncharacterized protein</fullName>
    </submittedName>
</protein>
<dbReference type="AlphaFoldDB" id="A0A2U1KJF8"/>
<feature type="region of interest" description="Disordered" evidence="1">
    <location>
        <begin position="74"/>
        <end position="183"/>
    </location>
</feature>
<evidence type="ECO:0000313" key="2">
    <source>
        <dbReference type="EMBL" id="PWA36793.1"/>
    </source>
</evidence>
<accession>A0A2U1KJF8</accession>
<gene>
    <name evidence="2" type="ORF">CTI12_AA594890</name>
</gene>